<proteinExistence type="predicted"/>
<organism evidence="5">
    <name type="scientific">Echinostoma caproni</name>
    <dbReference type="NCBI Taxonomy" id="27848"/>
    <lineage>
        <taxon>Eukaryota</taxon>
        <taxon>Metazoa</taxon>
        <taxon>Spiralia</taxon>
        <taxon>Lophotrochozoa</taxon>
        <taxon>Platyhelminthes</taxon>
        <taxon>Trematoda</taxon>
        <taxon>Digenea</taxon>
        <taxon>Plagiorchiida</taxon>
        <taxon>Echinostomata</taxon>
        <taxon>Echinostomatoidea</taxon>
        <taxon>Echinostomatidae</taxon>
        <taxon>Echinostoma</taxon>
    </lineage>
</organism>
<reference evidence="3 4" key="2">
    <citation type="submission" date="2018-11" db="EMBL/GenBank/DDBJ databases">
        <authorList>
            <consortium name="Pathogen Informatics"/>
        </authorList>
    </citation>
    <scope>NUCLEOTIDE SEQUENCE [LARGE SCALE GENOMIC DNA]</scope>
    <source>
        <strain evidence="3 4">Egypt</strain>
    </source>
</reference>
<reference evidence="5" key="1">
    <citation type="submission" date="2016-06" db="UniProtKB">
        <authorList>
            <consortium name="WormBaseParasite"/>
        </authorList>
    </citation>
    <scope>IDENTIFICATION</scope>
</reference>
<keyword evidence="4" id="KW-1185">Reference proteome</keyword>
<dbReference type="AlphaFoldDB" id="A0A183A7E6"/>
<dbReference type="SMART" id="SM00282">
    <property type="entry name" value="LamG"/>
    <property type="match status" value="1"/>
</dbReference>
<dbReference type="InterPro" id="IPR001791">
    <property type="entry name" value="Laminin_G"/>
</dbReference>
<dbReference type="Pfam" id="PF02210">
    <property type="entry name" value="Laminin_G_2"/>
    <property type="match status" value="1"/>
</dbReference>
<feature type="domain" description="Laminin G" evidence="2">
    <location>
        <begin position="49"/>
        <end position="244"/>
    </location>
</feature>
<comment type="caution">
    <text evidence="1">Lacks conserved residue(s) required for the propagation of feature annotation.</text>
</comment>
<name>A0A183A7E6_9TREM</name>
<protein>
    <submittedName>
        <fullName evidence="5">LAM_G_DOMAIN domain-containing protein</fullName>
    </submittedName>
</protein>
<dbReference type="Gene3D" id="2.60.120.200">
    <property type="match status" value="1"/>
</dbReference>
<evidence type="ECO:0000259" key="2">
    <source>
        <dbReference type="PROSITE" id="PS50025"/>
    </source>
</evidence>
<evidence type="ECO:0000256" key="1">
    <source>
        <dbReference type="PROSITE-ProRule" id="PRU00122"/>
    </source>
</evidence>
<evidence type="ECO:0000313" key="5">
    <source>
        <dbReference type="WBParaSite" id="ECPE_0000288401-mRNA-1"/>
    </source>
</evidence>
<dbReference type="EMBL" id="UZAN01039923">
    <property type="protein sequence ID" value="VDP67700.1"/>
    <property type="molecule type" value="Genomic_DNA"/>
</dbReference>
<evidence type="ECO:0000313" key="3">
    <source>
        <dbReference type="EMBL" id="VDP67700.1"/>
    </source>
</evidence>
<gene>
    <name evidence="3" type="ORF">ECPE_LOCUS2881</name>
</gene>
<dbReference type="SUPFAM" id="SSF49899">
    <property type="entry name" value="Concanavalin A-like lectins/glucanases"/>
    <property type="match status" value="1"/>
</dbReference>
<dbReference type="OrthoDB" id="6225467at2759"/>
<dbReference type="PROSITE" id="PS50025">
    <property type="entry name" value="LAM_G_DOMAIN"/>
    <property type="match status" value="1"/>
</dbReference>
<accession>A0A183A7E6</accession>
<dbReference type="Proteomes" id="UP000272942">
    <property type="component" value="Unassembled WGS sequence"/>
</dbReference>
<evidence type="ECO:0000313" key="4">
    <source>
        <dbReference type="Proteomes" id="UP000272942"/>
    </source>
</evidence>
<dbReference type="InterPro" id="IPR013320">
    <property type="entry name" value="ConA-like_dom_sf"/>
</dbReference>
<dbReference type="WBParaSite" id="ECPE_0000288401-mRNA-1">
    <property type="protein sequence ID" value="ECPE_0000288401-mRNA-1"/>
    <property type="gene ID" value="ECPE_0000288401"/>
</dbReference>
<sequence>MLLPVAWAIMGSPPQNLPTCLHGGTPTAQLERYRCKCIDPRMDRQCKLTLVSIETAPVEMKYGPISVQINTTSTFHVSLAFITNDGIGDGSILTVYDSSNVVQLKLFLKSGRPGMDITLGGSSKSLQFSQNPVMNDNVWHYLDVFVEAESLGTVTVYLMTDWCRSSSFSDCVQKQSLSVSSAPFTFGGKVQLGSDTAANTALFNGCIDKVNINGVAPHSEEPNPLVSWQKFIESYESTNISDYD</sequence>